<dbReference type="SUPFAM" id="SSF53474">
    <property type="entry name" value="alpha/beta-Hydrolases"/>
    <property type="match status" value="1"/>
</dbReference>
<reference evidence="2 3" key="1">
    <citation type="journal article" date="2011" name="Stand. Genomic Sci.">
        <title>High quality draft genome sequence of Segniliparus rugosus CDC 945(T)= (ATCC BAA-974(T)).</title>
        <authorList>
            <person name="Earl A.M."/>
            <person name="Desjardins C.A."/>
            <person name="Fitzgerald M.G."/>
            <person name="Arachchi H.M."/>
            <person name="Zeng Q."/>
            <person name="Mehta T."/>
            <person name="Griggs A."/>
            <person name="Birren B.W."/>
            <person name="Toney N.C."/>
            <person name="Carr J."/>
            <person name="Posey J."/>
            <person name="Butler W.R."/>
        </authorList>
    </citation>
    <scope>NUCLEOTIDE SEQUENCE [LARGE SCALE GENOMIC DNA]</scope>
    <source>
        <strain evidence="3">ATCC BAA-974 / DSM 45345 / CCUG 50838 / CIP 108380 / JCM 13579 / CDC 945</strain>
    </source>
</reference>
<dbReference type="InterPro" id="IPR029058">
    <property type="entry name" value="AB_hydrolase_fold"/>
</dbReference>
<evidence type="ECO:0000259" key="1">
    <source>
        <dbReference type="Pfam" id="PF06259"/>
    </source>
</evidence>
<dbReference type="AlphaFoldDB" id="E5XLT2"/>
<sequence>MSSRSTGSASALDQENRLLLAAERTRLEAERARLRRVLAAQRCPGWFNNRASDLWYAQRKLEDLAAIEQALAEHPEAQLVFLDMRFGARGKAAIAVGDIGAADRISVAVPGMNTTPGRSMVDMAREANALRDCATAILRNQGSGETVACVGWIGYETPHAELDLSMMRSRRFGPGWGDGAVGALRLLSVGKARRGAVELARFLMGLGLLRHSPEGHADAPTKPALTVLGHSYGSLTASFALQSLPKGVVEDVVFFGSPGIKAKTVEQLHIEPGHVFAMQAEGDMIRRASGWFSDPVVQSWWIQRLSTRAAVGPGDGQHHDGAEGHADYPRLGANGQLRITGYNMACVLAGRPDLAVRGV</sequence>
<dbReference type="RefSeq" id="WP_007467411.1">
    <property type="nucleotide sequence ID" value="NZ_KI391954.1"/>
</dbReference>
<dbReference type="ESTHER" id="9acto-e5xlt2">
    <property type="family name" value="Duf_1023"/>
</dbReference>
<accession>E5XLT2</accession>
<keyword evidence="3" id="KW-1185">Reference proteome</keyword>
<dbReference type="EMBL" id="ACZI02000003">
    <property type="protein sequence ID" value="EFV14694.1"/>
    <property type="molecule type" value="Genomic_DNA"/>
</dbReference>
<evidence type="ECO:0000313" key="3">
    <source>
        <dbReference type="Proteomes" id="UP000004816"/>
    </source>
</evidence>
<dbReference type="InterPro" id="IPR010427">
    <property type="entry name" value="DUF1023"/>
</dbReference>
<dbReference type="eggNOG" id="COG1071">
    <property type="taxonomic scope" value="Bacteria"/>
</dbReference>
<dbReference type="OrthoDB" id="5969911at2"/>
<dbReference type="HOGENOM" id="CLU_064942_2_0_11"/>
<dbReference type="Proteomes" id="UP000004816">
    <property type="component" value="Unassembled WGS sequence"/>
</dbReference>
<proteinExistence type="predicted"/>
<protein>
    <recommendedName>
        <fullName evidence="1">DUF1023 domain-containing protein</fullName>
    </recommendedName>
</protein>
<comment type="caution">
    <text evidence="2">The sequence shown here is derived from an EMBL/GenBank/DDBJ whole genome shotgun (WGS) entry which is preliminary data.</text>
</comment>
<gene>
    <name evidence="2" type="ORF">HMPREF9336_00451</name>
</gene>
<dbReference type="STRING" id="679197.HMPREF9336_00451"/>
<feature type="domain" description="DUF1023" evidence="1">
    <location>
        <begin position="89"/>
        <end position="287"/>
    </location>
</feature>
<name>E5XLT2_SEGRC</name>
<evidence type="ECO:0000313" key="2">
    <source>
        <dbReference type="EMBL" id="EFV14694.1"/>
    </source>
</evidence>
<organism evidence="2 3">
    <name type="scientific">Segniliparus rugosus (strain ATCC BAA-974 / DSM 45345 / CCUG 50838 / CIP 108380 / JCM 13579 / CDC 945)</name>
    <dbReference type="NCBI Taxonomy" id="679197"/>
    <lineage>
        <taxon>Bacteria</taxon>
        <taxon>Bacillati</taxon>
        <taxon>Actinomycetota</taxon>
        <taxon>Actinomycetes</taxon>
        <taxon>Mycobacteriales</taxon>
        <taxon>Segniliparaceae</taxon>
        <taxon>Segniliparus</taxon>
    </lineage>
</organism>
<dbReference type="Pfam" id="PF06259">
    <property type="entry name" value="Abhydrolase_8"/>
    <property type="match status" value="1"/>
</dbReference>